<evidence type="ECO:0000256" key="9">
    <source>
        <dbReference type="SAM" id="Coils"/>
    </source>
</evidence>
<feature type="domain" description="Starch synthase catalytic" evidence="10">
    <location>
        <begin position="259"/>
        <end position="499"/>
    </location>
</feature>
<name>A0A7I4ASV3_PHYPA</name>
<feature type="coiled-coil region" evidence="9">
    <location>
        <begin position="121"/>
        <end position="155"/>
    </location>
</feature>
<dbReference type="PANTHER" id="PTHR46083">
    <property type="match status" value="1"/>
</dbReference>
<keyword evidence="9" id="KW-0175">Coiled coil</keyword>
<evidence type="ECO:0000256" key="4">
    <source>
        <dbReference type="ARBA" id="ARBA00012588"/>
    </source>
</evidence>
<evidence type="ECO:0000256" key="7">
    <source>
        <dbReference type="ARBA" id="ARBA00022922"/>
    </source>
</evidence>
<dbReference type="GO" id="GO:0019252">
    <property type="term" value="P:starch biosynthetic process"/>
    <property type="evidence" value="ECO:0007669"/>
    <property type="project" value="UniProtKB-UniPathway"/>
</dbReference>
<dbReference type="Pfam" id="PF08323">
    <property type="entry name" value="Glyco_transf_5"/>
    <property type="match status" value="1"/>
</dbReference>
<protein>
    <recommendedName>
        <fullName evidence="4">starch synthase</fullName>
        <ecNumber evidence="4">2.4.1.21</ecNumber>
    </recommendedName>
</protein>
<dbReference type="Proteomes" id="UP000006727">
    <property type="component" value="Chromosome 14"/>
</dbReference>
<comment type="pathway">
    <text evidence="2">Glycan biosynthesis; starch biosynthesis.</text>
</comment>
<dbReference type="UniPathway" id="UPA00152"/>
<organism evidence="11 12">
    <name type="scientific">Physcomitrium patens</name>
    <name type="common">Spreading-leaved earth moss</name>
    <name type="synonym">Physcomitrella patens</name>
    <dbReference type="NCBI Taxonomy" id="3218"/>
    <lineage>
        <taxon>Eukaryota</taxon>
        <taxon>Viridiplantae</taxon>
        <taxon>Streptophyta</taxon>
        <taxon>Embryophyta</taxon>
        <taxon>Bryophyta</taxon>
        <taxon>Bryophytina</taxon>
        <taxon>Bryopsida</taxon>
        <taxon>Funariidae</taxon>
        <taxon>Funariales</taxon>
        <taxon>Funariaceae</taxon>
        <taxon>Physcomitrium</taxon>
    </lineage>
</organism>
<keyword evidence="5" id="KW-0328">Glycosyltransferase</keyword>
<dbReference type="EnsemblPlants" id="Pp3c14_21270V3.5">
    <property type="protein sequence ID" value="Pp3c14_21270V3.5"/>
    <property type="gene ID" value="Pp3c14_21270"/>
</dbReference>
<evidence type="ECO:0000256" key="8">
    <source>
        <dbReference type="ARBA" id="ARBA00022946"/>
    </source>
</evidence>
<proteinExistence type="inferred from homology"/>
<dbReference type="EC" id="2.4.1.21" evidence="4"/>
<dbReference type="Gene3D" id="3.40.50.2000">
    <property type="entry name" value="Glycogen Phosphorylase B"/>
    <property type="match status" value="2"/>
</dbReference>
<comment type="similarity">
    <text evidence="3">Belongs to the glycosyltransferase 1 family. Bacterial/plant glycogen synthase subfamily.</text>
</comment>
<evidence type="ECO:0000259" key="10">
    <source>
        <dbReference type="Pfam" id="PF08323"/>
    </source>
</evidence>
<dbReference type="CDD" id="cd03791">
    <property type="entry name" value="GT5_Glycogen_synthase_DULL1-like"/>
    <property type="match status" value="1"/>
</dbReference>
<evidence type="ECO:0000256" key="5">
    <source>
        <dbReference type="ARBA" id="ARBA00022676"/>
    </source>
</evidence>
<reference evidence="11 12" key="2">
    <citation type="journal article" date="2018" name="Plant J.">
        <title>The Physcomitrella patens chromosome-scale assembly reveals moss genome structure and evolution.</title>
        <authorList>
            <person name="Lang D."/>
            <person name="Ullrich K.K."/>
            <person name="Murat F."/>
            <person name="Fuchs J."/>
            <person name="Jenkins J."/>
            <person name="Haas F.B."/>
            <person name="Piednoel M."/>
            <person name="Gundlach H."/>
            <person name="Van Bel M."/>
            <person name="Meyberg R."/>
            <person name="Vives C."/>
            <person name="Morata J."/>
            <person name="Symeonidi A."/>
            <person name="Hiss M."/>
            <person name="Muchero W."/>
            <person name="Kamisugi Y."/>
            <person name="Saleh O."/>
            <person name="Blanc G."/>
            <person name="Decker E.L."/>
            <person name="van Gessel N."/>
            <person name="Grimwood J."/>
            <person name="Hayes R.D."/>
            <person name="Graham S.W."/>
            <person name="Gunter L.E."/>
            <person name="McDaniel S.F."/>
            <person name="Hoernstein S.N.W."/>
            <person name="Larsson A."/>
            <person name="Li F.W."/>
            <person name="Perroud P.F."/>
            <person name="Phillips J."/>
            <person name="Ranjan P."/>
            <person name="Rokshar D.S."/>
            <person name="Rothfels C.J."/>
            <person name="Schneider L."/>
            <person name="Shu S."/>
            <person name="Stevenson D.W."/>
            <person name="Thummler F."/>
            <person name="Tillich M."/>
            <person name="Villarreal Aguilar J.C."/>
            <person name="Widiez T."/>
            <person name="Wong G.K."/>
            <person name="Wymore A."/>
            <person name="Zhang Y."/>
            <person name="Zimmer A.D."/>
            <person name="Quatrano R.S."/>
            <person name="Mayer K.F.X."/>
            <person name="Goodstein D."/>
            <person name="Casacuberta J.M."/>
            <person name="Vandepoele K."/>
            <person name="Reski R."/>
            <person name="Cuming A.C."/>
            <person name="Tuskan G.A."/>
            <person name="Maumus F."/>
            <person name="Salse J."/>
            <person name="Schmutz J."/>
            <person name="Rensing S.A."/>
        </authorList>
    </citation>
    <scope>NUCLEOTIDE SEQUENCE [LARGE SCALE GENOMIC DNA]</scope>
    <source>
        <strain evidence="11 12">cv. Gransden 2004</strain>
    </source>
</reference>
<accession>A0A7I4ASV3</accession>
<gene>
    <name evidence="11" type="primary">LOC112291574</name>
</gene>
<dbReference type="InterPro" id="IPR013534">
    <property type="entry name" value="Starch_synth_cat_dom"/>
</dbReference>
<keyword evidence="7" id="KW-0750">Starch biosynthesis</keyword>
<reference evidence="11 12" key="1">
    <citation type="journal article" date="2008" name="Science">
        <title>The Physcomitrella genome reveals evolutionary insights into the conquest of land by plants.</title>
        <authorList>
            <person name="Rensing S."/>
            <person name="Lang D."/>
            <person name="Zimmer A."/>
            <person name="Terry A."/>
            <person name="Salamov A."/>
            <person name="Shapiro H."/>
            <person name="Nishiyama T."/>
            <person name="Perroud P.-F."/>
            <person name="Lindquist E."/>
            <person name="Kamisugi Y."/>
            <person name="Tanahashi T."/>
            <person name="Sakakibara K."/>
            <person name="Fujita T."/>
            <person name="Oishi K."/>
            <person name="Shin-I T."/>
            <person name="Kuroki Y."/>
            <person name="Toyoda A."/>
            <person name="Suzuki Y."/>
            <person name="Hashimoto A."/>
            <person name="Yamaguchi K."/>
            <person name="Sugano A."/>
            <person name="Kohara Y."/>
            <person name="Fujiyama A."/>
            <person name="Anterola A."/>
            <person name="Aoki S."/>
            <person name="Ashton N."/>
            <person name="Barbazuk W.B."/>
            <person name="Barker E."/>
            <person name="Bennetzen J."/>
            <person name="Bezanilla M."/>
            <person name="Blankenship R."/>
            <person name="Cho S.H."/>
            <person name="Dutcher S."/>
            <person name="Estelle M."/>
            <person name="Fawcett J.A."/>
            <person name="Gundlach H."/>
            <person name="Hanada K."/>
            <person name="Heyl A."/>
            <person name="Hicks K.A."/>
            <person name="Hugh J."/>
            <person name="Lohr M."/>
            <person name="Mayer K."/>
            <person name="Melkozernov A."/>
            <person name="Murata T."/>
            <person name="Nelson D."/>
            <person name="Pils B."/>
            <person name="Prigge M."/>
            <person name="Reiss B."/>
            <person name="Renner T."/>
            <person name="Rombauts S."/>
            <person name="Rushton P."/>
            <person name="Sanderfoot A."/>
            <person name="Schween G."/>
            <person name="Shiu S.-H."/>
            <person name="Stueber K."/>
            <person name="Theodoulou F.L."/>
            <person name="Tu H."/>
            <person name="Van de Peer Y."/>
            <person name="Verrier P.J."/>
            <person name="Waters E."/>
            <person name="Wood A."/>
            <person name="Yang L."/>
            <person name="Cove D."/>
            <person name="Cuming A."/>
            <person name="Hasebe M."/>
            <person name="Lucas S."/>
            <person name="Mishler D.B."/>
            <person name="Reski R."/>
            <person name="Grigoriev I."/>
            <person name="Quatrano R.S."/>
            <person name="Boore J.L."/>
        </authorList>
    </citation>
    <scope>NUCLEOTIDE SEQUENCE [LARGE SCALE GENOMIC DNA]</scope>
    <source>
        <strain evidence="11 12">cv. Gransden 2004</strain>
    </source>
</reference>
<keyword evidence="6" id="KW-0808">Transferase</keyword>
<sequence length="746" mass="83963">MNWVVPQVGYGRGVECGETECGAEAFVMSVMQHMAAANNKWHAAALALPAAPRGFGRRHRVSCCIQPPVGDRGIGEDRLTEISIATDGDGIFGVDMKQLIDDAQQSILHLNTGRTTAFEKLQKVERERDLLAARVAQLKAEHEASMAECDLLRQKAKQFEMSFHVSGRQGKSAGSMKRFKMNRKRFNPPSIWSEILLRIDAMTLTGVLQIEQATSLRKLVWARDAQIADMFFKLADGNDAELSARLLSIISSTRRRSLHIVHICTEMAPVAQPGTASFNISNLCKALRRNGHLVEVILPKYDCMDLSAVDNLREIETDLYIYFGDQWHKNRIWIGTLYGIAVTLLEPFHPGNFFAREEFYNYNDDFERFTYFCKLSLEYLLKLGKQADILHLHNWQTAAVAPMFWEHYAHQGLQDIRLVLTCHDFRYQCLRDPHKLAICGLDPEQLNRPDRLQDDLEPRFINMLKGGIVYSNIVTTVSPIYAADVLTKEHGYDLHVTLNTHKDKFIGIYNGLDDVLWDPALDCALPETYSVEDMAGKSVCKASLRQELGLPMVDDSVPLVGCILFENSEVELKLIRAALECAVGEEAQFVCAVHNNPGLGIRLTGKQIHTDANARLLGVNDDALLHRIVAASDILYSPDMYEPASQSVMIGMRYGAVPVARQVHSITSSIINLDEQQHIILHATGFPFYSTEDSDAITSLHDALTYWKCHPEMWSTLVRNCMSKDLSWDSSCVEAYEAAYWSVHKV</sequence>
<dbReference type="GO" id="GO:0009011">
    <property type="term" value="F:alpha-1,4-glucan glucosyltransferase (ADP-glucose donor) activity"/>
    <property type="evidence" value="ECO:0007669"/>
    <property type="project" value="UniProtKB-EC"/>
</dbReference>
<dbReference type="InParanoid" id="A0A7I4ASV3"/>
<keyword evidence="8" id="KW-0809">Transit peptide</keyword>
<dbReference type="InterPro" id="IPR011835">
    <property type="entry name" value="GS/SS"/>
</dbReference>
<evidence type="ECO:0000256" key="6">
    <source>
        <dbReference type="ARBA" id="ARBA00022679"/>
    </source>
</evidence>
<dbReference type="PANTHER" id="PTHR46083:SF3">
    <property type="entry name" value="UDP-GLYCOSYLTRANSFERASE SUPERFAMILY PROTEIN"/>
    <property type="match status" value="1"/>
</dbReference>
<evidence type="ECO:0000256" key="3">
    <source>
        <dbReference type="ARBA" id="ARBA00010281"/>
    </source>
</evidence>
<evidence type="ECO:0000256" key="2">
    <source>
        <dbReference type="ARBA" id="ARBA00004727"/>
    </source>
</evidence>
<evidence type="ECO:0000313" key="12">
    <source>
        <dbReference type="Proteomes" id="UP000006727"/>
    </source>
</evidence>
<evidence type="ECO:0000256" key="1">
    <source>
        <dbReference type="ARBA" id="ARBA00001478"/>
    </source>
</evidence>
<reference evidence="11" key="3">
    <citation type="submission" date="2020-12" db="UniProtKB">
        <authorList>
            <consortium name="EnsemblPlants"/>
        </authorList>
    </citation>
    <scope>IDENTIFICATION</scope>
</reference>
<dbReference type="GO" id="GO:0004373">
    <property type="term" value="F:alpha-1,4-glucan glucosyltransferase (UDP-glucose donor) activity"/>
    <property type="evidence" value="ECO:0007669"/>
    <property type="project" value="InterPro"/>
</dbReference>
<keyword evidence="12" id="KW-1185">Reference proteome</keyword>
<comment type="catalytic activity">
    <reaction evidence="1">
        <text>[(1-&gt;4)-alpha-D-glucosyl](n) + ADP-alpha-D-glucose = [(1-&gt;4)-alpha-D-glucosyl](n+1) + ADP + H(+)</text>
        <dbReference type="Rhea" id="RHEA:18189"/>
        <dbReference type="Rhea" id="RHEA-COMP:9584"/>
        <dbReference type="Rhea" id="RHEA-COMP:9587"/>
        <dbReference type="ChEBI" id="CHEBI:15378"/>
        <dbReference type="ChEBI" id="CHEBI:15444"/>
        <dbReference type="ChEBI" id="CHEBI:57498"/>
        <dbReference type="ChEBI" id="CHEBI:456216"/>
        <dbReference type="EC" id="2.4.1.21"/>
    </reaction>
</comment>
<dbReference type="EMBL" id="ABEU02000014">
    <property type="status" value="NOT_ANNOTATED_CDS"/>
    <property type="molecule type" value="Genomic_DNA"/>
</dbReference>
<dbReference type="Gramene" id="Pp3c14_21270V3.5">
    <property type="protein sequence ID" value="Pp3c14_21270V3.5"/>
    <property type="gene ID" value="Pp3c14_21270"/>
</dbReference>
<evidence type="ECO:0000313" key="11">
    <source>
        <dbReference type="EnsemblPlants" id="Pp3c14_21270V3.5"/>
    </source>
</evidence>
<dbReference type="AlphaFoldDB" id="A0A7I4ASV3"/>
<dbReference type="NCBIfam" id="TIGR02095">
    <property type="entry name" value="glgA"/>
    <property type="match status" value="1"/>
</dbReference>
<dbReference type="SUPFAM" id="SSF53756">
    <property type="entry name" value="UDP-Glycosyltransferase/glycogen phosphorylase"/>
    <property type="match status" value="1"/>
</dbReference>